<organism evidence="2">
    <name type="scientific">Chelativorans sp. (strain BNC1)</name>
    <dbReference type="NCBI Taxonomy" id="266779"/>
    <lineage>
        <taxon>Bacteria</taxon>
        <taxon>Pseudomonadati</taxon>
        <taxon>Pseudomonadota</taxon>
        <taxon>Alphaproteobacteria</taxon>
        <taxon>Hyphomicrobiales</taxon>
        <taxon>Phyllobacteriaceae</taxon>
        <taxon>Chelativorans</taxon>
    </lineage>
</organism>
<accession>Q11KU1</accession>
<dbReference type="OrthoDB" id="7955330at2"/>
<dbReference type="SUPFAM" id="SSF56003">
    <property type="entry name" value="Molybdenum cofactor-binding domain"/>
    <property type="match status" value="1"/>
</dbReference>
<dbReference type="PANTHER" id="PTHR47495">
    <property type="entry name" value="ALDEHYDE DEHYDROGENASE"/>
    <property type="match status" value="1"/>
</dbReference>
<dbReference type="EMBL" id="CP000390">
    <property type="protein sequence ID" value="ABG61984.1"/>
    <property type="molecule type" value="Genomic_DNA"/>
</dbReference>
<dbReference type="KEGG" id="mes:Meso_0583"/>
<evidence type="ECO:0000256" key="1">
    <source>
        <dbReference type="SAM" id="MobiDB-lite"/>
    </source>
</evidence>
<dbReference type="Gene3D" id="3.30.365.10">
    <property type="entry name" value="Aldehyde oxidase/xanthine dehydrogenase, molybdopterin binding domain"/>
    <property type="match status" value="1"/>
</dbReference>
<dbReference type="AlphaFoldDB" id="Q11KU1"/>
<dbReference type="InterPro" id="IPR052516">
    <property type="entry name" value="N-heterocyclic_Hydroxylase"/>
</dbReference>
<feature type="compositionally biased region" description="Basic and acidic residues" evidence="1">
    <location>
        <begin position="92"/>
        <end position="101"/>
    </location>
</feature>
<proteinExistence type="predicted"/>
<feature type="region of interest" description="Disordered" evidence="1">
    <location>
        <begin position="87"/>
        <end position="116"/>
    </location>
</feature>
<dbReference type="HOGENOM" id="CLU_1364151_0_0_5"/>
<dbReference type="InterPro" id="IPR037165">
    <property type="entry name" value="AldOxase/xan_DH_Mopterin-bd_sf"/>
</dbReference>
<dbReference type="PANTHER" id="PTHR47495:SF2">
    <property type="entry name" value="ALDEHYDE DEHYDROGENASE"/>
    <property type="match status" value="1"/>
</dbReference>
<sequence precursor="true">MIEQFCTMRREKLNNSAIVALGLVVALSLPGHRALAQSAPSGGTFAPNGLIRIAHDNIVTVIASQRCRAQVESTLATTVAAELHADATQIRVETDPSDTNKSKPAPEGSATVNGHECRQSWDEYRRAAAMARMMLVAGAAAKWDVAASEISIRCGVVRHEASGLETTFGPLAPVTAVMPTPTQVVLADRRDECVRPPVQR</sequence>
<reference evidence="2" key="1">
    <citation type="submission" date="2006-06" db="EMBL/GenBank/DDBJ databases">
        <title>Complete sequence of chromosome of Chelativorans sp. BNC1.</title>
        <authorList>
            <consortium name="US DOE Joint Genome Institute"/>
            <person name="Copeland A."/>
            <person name="Lucas S."/>
            <person name="Lapidus A."/>
            <person name="Barry K."/>
            <person name="Detter J.C."/>
            <person name="Glavina del Rio T."/>
            <person name="Hammon N."/>
            <person name="Israni S."/>
            <person name="Dalin E."/>
            <person name="Tice H."/>
            <person name="Pitluck S."/>
            <person name="Chertkov O."/>
            <person name="Brettin T."/>
            <person name="Bruce D."/>
            <person name="Han C."/>
            <person name="Tapia R."/>
            <person name="Gilna P."/>
            <person name="Schmutz J."/>
            <person name="Larimer F."/>
            <person name="Land M."/>
            <person name="Hauser L."/>
            <person name="Kyrpides N."/>
            <person name="Mikhailova N."/>
            <person name="Richardson P."/>
        </authorList>
    </citation>
    <scope>NUCLEOTIDE SEQUENCE</scope>
    <source>
        <strain evidence="2">BNC1</strain>
    </source>
</reference>
<gene>
    <name evidence="2" type="ordered locus">Meso_0583</name>
</gene>
<dbReference type="GO" id="GO:0016491">
    <property type="term" value="F:oxidoreductase activity"/>
    <property type="evidence" value="ECO:0007669"/>
    <property type="project" value="InterPro"/>
</dbReference>
<dbReference type="eggNOG" id="COG1529">
    <property type="taxonomic scope" value="Bacteria"/>
</dbReference>
<evidence type="ECO:0000313" key="2">
    <source>
        <dbReference type="EMBL" id="ABG61984.1"/>
    </source>
</evidence>
<name>Q11KU1_CHESB</name>
<dbReference type="STRING" id="266779.Meso_0583"/>
<protein>
    <submittedName>
        <fullName evidence="2">Isoquinoline 1-oxidoreductase, beta subunit</fullName>
    </submittedName>
</protein>